<feature type="DNA-binding region" description="H-T-H motif" evidence="7">
    <location>
        <begin position="16"/>
        <end position="55"/>
    </location>
</feature>
<reference evidence="9" key="1">
    <citation type="submission" date="2022-05" db="EMBL/GenBank/DDBJ databases">
        <title>Novel bacterial taxa in a minimal lignocellulolytic consortium and its capacity to transform plastics disclosed by genome-resolved metagenomics.</title>
        <authorList>
            <person name="Rodriguez C.A.D."/>
            <person name="Diaz-Garcia L."/>
            <person name="Herrera K."/>
            <person name="Tarazona N.A."/>
            <person name="Sproer C."/>
            <person name="Overmann J."/>
            <person name="Jimenez D.J."/>
        </authorList>
    </citation>
    <scope>NUCLEOTIDE SEQUENCE</scope>
    <source>
        <strain evidence="9">MAG5</strain>
    </source>
</reference>
<protein>
    <recommendedName>
        <fullName evidence="7">Redox-sensing transcriptional repressor Rex</fullName>
    </recommendedName>
</protein>
<dbReference type="GO" id="GO:0003700">
    <property type="term" value="F:DNA-binding transcription factor activity"/>
    <property type="evidence" value="ECO:0007669"/>
    <property type="project" value="UniProtKB-UniRule"/>
</dbReference>
<accession>A0A9J6ZD39</accession>
<dbReference type="InterPro" id="IPR009718">
    <property type="entry name" value="Rex_DNA-bd_C_dom"/>
</dbReference>
<dbReference type="HAMAP" id="MF_01131">
    <property type="entry name" value="Rex"/>
    <property type="match status" value="1"/>
</dbReference>
<dbReference type="SUPFAM" id="SSF46785">
    <property type="entry name" value="Winged helix' DNA-binding domain"/>
    <property type="match status" value="1"/>
</dbReference>
<dbReference type="InterPro" id="IPR036388">
    <property type="entry name" value="WH-like_DNA-bd_sf"/>
</dbReference>
<dbReference type="AlphaFoldDB" id="A0A9J6ZD39"/>
<evidence type="ECO:0000313" key="10">
    <source>
        <dbReference type="Proteomes" id="UP001056756"/>
    </source>
</evidence>
<dbReference type="GO" id="GO:0005737">
    <property type="term" value="C:cytoplasm"/>
    <property type="evidence" value="ECO:0007669"/>
    <property type="project" value="UniProtKB-SubCell"/>
</dbReference>
<dbReference type="Gene3D" id="3.40.50.720">
    <property type="entry name" value="NAD(P)-binding Rossmann-like Domain"/>
    <property type="match status" value="1"/>
</dbReference>
<keyword evidence="3 7" id="KW-0805">Transcription regulation</keyword>
<dbReference type="PANTHER" id="PTHR35786:SF1">
    <property type="entry name" value="REDOX-SENSING TRANSCRIPTIONAL REPRESSOR REX 1"/>
    <property type="match status" value="1"/>
</dbReference>
<comment type="subunit">
    <text evidence="7">Homodimer.</text>
</comment>
<feature type="binding site" evidence="7">
    <location>
        <begin position="90"/>
        <end position="95"/>
    </location>
    <ligand>
        <name>NAD(+)</name>
        <dbReference type="ChEBI" id="CHEBI:57540"/>
    </ligand>
</feature>
<evidence type="ECO:0000256" key="3">
    <source>
        <dbReference type="ARBA" id="ARBA00023015"/>
    </source>
</evidence>
<evidence type="ECO:0000256" key="4">
    <source>
        <dbReference type="ARBA" id="ARBA00023027"/>
    </source>
</evidence>
<dbReference type="Proteomes" id="UP001056756">
    <property type="component" value="Chromosome"/>
</dbReference>
<organism evidence="9 10">
    <name type="scientific">Candidatus Pristimantibacillus lignocellulolyticus</name>
    <dbReference type="NCBI Taxonomy" id="2994561"/>
    <lineage>
        <taxon>Bacteria</taxon>
        <taxon>Bacillati</taxon>
        <taxon>Bacillota</taxon>
        <taxon>Bacilli</taxon>
        <taxon>Bacillales</taxon>
        <taxon>Paenibacillaceae</taxon>
        <taxon>Candidatus Pristimantibacillus</taxon>
    </lineage>
</organism>
<comment type="subcellular location">
    <subcellularLocation>
        <location evidence="7">Cytoplasm</location>
    </subcellularLocation>
</comment>
<proteinExistence type="inferred from homology"/>
<dbReference type="NCBIfam" id="NF003989">
    <property type="entry name" value="PRK05472.1-3"/>
    <property type="match status" value="1"/>
</dbReference>
<dbReference type="InterPro" id="IPR003781">
    <property type="entry name" value="CoA-bd"/>
</dbReference>
<evidence type="ECO:0000256" key="2">
    <source>
        <dbReference type="ARBA" id="ARBA00022491"/>
    </source>
</evidence>
<feature type="domain" description="CoA-binding" evidence="8">
    <location>
        <begin position="79"/>
        <end position="180"/>
    </location>
</feature>
<dbReference type="NCBIfam" id="NF003993">
    <property type="entry name" value="PRK05472.2-2"/>
    <property type="match status" value="1"/>
</dbReference>
<gene>
    <name evidence="7" type="primary">rex</name>
    <name evidence="9" type="ORF">NAG76_20025</name>
</gene>
<evidence type="ECO:0000259" key="8">
    <source>
        <dbReference type="SMART" id="SM00881"/>
    </source>
</evidence>
<evidence type="ECO:0000313" key="9">
    <source>
        <dbReference type="EMBL" id="URN94086.1"/>
    </source>
</evidence>
<dbReference type="GO" id="GO:0045892">
    <property type="term" value="P:negative regulation of DNA-templated transcription"/>
    <property type="evidence" value="ECO:0007669"/>
    <property type="project" value="InterPro"/>
</dbReference>
<dbReference type="KEGG" id="plig:NAG76_20025"/>
<evidence type="ECO:0000256" key="7">
    <source>
        <dbReference type="HAMAP-Rule" id="MF_01131"/>
    </source>
</evidence>
<dbReference type="SMART" id="SM00881">
    <property type="entry name" value="CoA_binding"/>
    <property type="match status" value="1"/>
</dbReference>
<keyword evidence="1 7" id="KW-0963">Cytoplasm</keyword>
<dbReference type="PANTHER" id="PTHR35786">
    <property type="entry name" value="REDOX-SENSING TRANSCRIPTIONAL REPRESSOR REX"/>
    <property type="match status" value="1"/>
</dbReference>
<dbReference type="NCBIfam" id="NF003995">
    <property type="entry name" value="PRK05472.2-4"/>
    <property type="match status" value="1"/>
</dbReference>
<dbReference type="GO" id="GO:0051775">
    <property type="term" value="P:response to redox state"/>
    <property type="evidence" value="ECO:0007669"/>
    <property type="project" value="InterPro"/>
</dbReference>
<dbReference type="InterPro" id="IPR036390">
    <property type="entry name" value="WH_DNA-bd_sf"/>
</dbReference>
<keyword evidence="6 7" id="KW-0804">Transcription</keyword>
<evidence type="ECO:0000256" key="1">
    <source>
        <dbReference type="ARBA" id="ARBA00022490"/>
    </source>
</evidence>
<dbReference type="InterPro" id="IPR036291">
    <property type="entry name" value="NAD(P)-bd_dom_sf"/>
</dbReference>
<dbReference type="InterPro" id="IPR058236">
    <property type="entry name" value="Rex_actinobacterial-type"/>
</dbReference>
<keyword evidence="5 7" id="KW-0238">DNA-binding</keyword>
<dbReference type="SUPFAM" id="SSF51735">
    <property type="entry name" value="NAD(P)-binding Rossmann-fold domains"/>
    <property type="match status" value="1"/>
</dbReference>
<keyword evidence="2 7" id="KW-0678">Repressor</keyword>
<keyword evidence="4 7" id="KW-0520">NAD</keyword>
<dbReference type="NCBIfam" id="NF003994">
    <property type="entry name" value="PRK05472.2-3"/>
    <property type="match status" value="1"/>
</dbReference>
<dbReference type="EMBL" id="CP097899">
    <property type="protein sequence ID" value="URN94086.1"/>
    <property type="molecule type" value="Genomic_DNA"/>
</dbReference>
<comment type="function">
    <text evidence="7">Modulates transcription in response to changes in cellular NADH/NAD(+) redox state.</text>
</comment>
<name>A0A9J6ZD39_9BACL</name>
<dbReference type="Pfam" id="PF02629">
    <property type="entry name" value="CoA_binding"/>
    <property type="match status" value="1"/>
</dbReference>
<dbReference type="Gene3D" id="1.10.10.10">
    <property type="entry name" value="Winged helix-like DNA-binding domain superfamily/Winged helix DNA-binding domain"/>
    <property type="match status" value="1"/>
</dbReference>
<sequence length="214" mass="24002">MKQTKISEAVVRRLPVYLQVLHELKSREIQTVSSQDLGNRLDLNPAQIRKDLAYFGDFGRKGIGYEVDYLIDKIQHILKINQTINVALIGAGNLGHALCNYNKYSNDNMQIVAVFDNVESKVDTKINNLTVQPMAQLTKQIAELNIRIGIITVPASEAQNVANQLIESGIEGILNFAPTILRAPDSVRIQYADFTKELLSLAYYLNNKEEANDE</sequence>
<evidence type="ECO:0000256" key="5">
    <source>
        <dbReference type="ARBA" id="ARBA00023125"/>
    </source>
</evidence>
<evidence type="ECO:0000256" key="6">
    <source>
        <dbReference type="ARBA" id="ARBA00023163"/>
    </source>
</evidence>
<dbReference type="Pfam" id="PF06971">
    <property type="entry name" value="Put_DNA-bind_N"/>
    <property type="match status" value="1"/>
</dbReference>
<comment type="similarity">
    <text evidence="7">Belongs to the transcriptional regulatory Rex family.</text>
</comment>
<dbReference type="GO" id="GO:0003677">
    <property type="term" value="F:DNA binding"/>
    <property type="evidence" value="ECO:0007669"/>
    <property type="project" value="UniProtKB-UniRule"/>
</dbReference>
<dbReference type="InterPro" id="IPR022876">
    <property type="entry name" value="Tscrpt_rep_Rex"/>
</dbReference>
<dbReference type="NCBIfam" id="NF003996">
    <property type="entry name" value="PRK05472.2-5"/>
    <property type="match status" value="1"/>
</dbReference>